<sequence length="301" mass="34004">MTINDSDINKNGASVVVQKEEKITVCKIDSHQGFLRSSFNLSAWEETTEEVKKSSKVVKIAGALFYFETSKHFSVVDKTAYLDVILLRKPVWDTLSHNVDYTFCLLGSSSNQLFISGAKSDDDVSWSYLVSWSKLINKDNGFVNQDGNFVIQVEFCVKPETDKKIPLDLEFLDSSLVRSDCTLVVENHRFPISKGDEVELQGVVAAEFAIFLKAIYQPMSEESALLAGNTVESMREFFEELSTTKMDMGEKLQLAQDYNLSNVMDFCVAQCKTMADLARIFKSSQYSLLDSDTKDNKWRTN</sequence>
<accession>A0A915E5M3</accession>
<dbReference type="WBParaSite" id="jg26033.1">
    <property type="protein sequence ID" value="jg26033.1"/>
    <property type="gene ID" value="jg26033"/>
</dbReference>
<organism evidence="1 2">
    <name type="scientific">Ditylenchus dipsaci</name>
    <dbReference type="NCBI Taxonomy" id="166011"/>
    <lineage>
        <taxon>Eukaryota</taxon>
        <taxon>Metazoa</taxon>
        <taxon>Ecdysozoa</taxon>
        <taxon>Nematoda</taxon>
        <taxon>Chromadorea</taxon>
        <taxon>Rhabditida</taxon>
        <taxon>Tylenchina</taxon>
        <taxon>Tylenchomorpha</taxon>
        <taxon>Sphaerularioidea</taxon>
        <taxon>Anguinidae</taxon>
        <taxon>Anguininae</taxon>
        <taxon>Ditylenchus</taxon>
    </lineage>
</organism>
<protein>
    <submittedName>
        <fullName evidence="2">MATH domain-containing protein</fullName>
    </submittedName>
</protein>
<dbReference type="Proteomes" id="UP000887574">
    <property type="component" value="Unplaced"/>
</dbReference>
<name>A0A915E5M3_9BILA</name>
<reference evidence="2" key="1">
    <citation type="submission" date="2022-11" db="UniProtKB">
        <authorList>
            <consortium name="WormBaseParasite"/>
        </authorList>
    </citation>
    <scope>IDENTIFICATION</scope>
</reference>
<evidence type="ECO:0000313" key="1">
    <source>
        <dbReference type="Proteomes" id="UP000887574"/>
    </source>
</evidence>
<evidence type="ECO:0000313" key="2">
    <source>
        <dbReference type="WBParaSite" id="jg26033.1"/>
    </source>
</evidence>
<proteinExistence type="predicted"/>
<keyword evidence="1" id="KW-1185">Reference proteome</keyword>
<dbReference type="AlphaFoldDB" id="A0A915E5M3"/>